<dbReference type="RefSeq" id="WP_135958935.1">
    <property type="nucleotide sequence ID" value="NZ_SRYM01000009.1"/>
</dbReference>
<dbReference type="Pfam" id="PF14900">
    <property type="entry name" value="DUF4493"/>
    <property type="match status" value="1"/>
</dbReference>
<name>A0A4S2F0E5_PARDI</name>
<dbReference type="PROSITE" id="PS51257">
    <property type="entry name" value="PROKAR_LIPOPROTEIN"/>
    <property type="match status" value="1"/>
</dbReference>
<gene>
    <name evidence="1" type="ORF">E5342_04925</name>
</gene>
<sequence length="584" mass="64255">MRRLNLIYSIPFLLLLLGLSACVSEDLSRPVGKGMGYLRLALGDISSAVSAEVETKAGTLTLPEAYMPATTDFMIDIKQGGISLEGYPKPFSEVEGQTLELSTSIYTIEAYAGTNEIIQKNPYFYGSKEVRIVPGESLEESIETSLGNTMLVSVVNDHLKKHYTDWRLKVKVGETSEILVSNEAPEGVLFARSGQAVKNLFEGTNLLGKQTSKEWDLVDQVEACKVYIVRCNPDLSTFSNVQLQAVAMPTYEGDLLTGSNITLGCQANGAPIELVENWMISVLYNDTPIRTYSGNNLTDAMTEVEGWPYVPKGCKLLASIRLRTGEEFELSPADVTVSEPQFSVSVSGRTSYSVYANEHNTIAANAINGSSIIDIVATASISEDILNNPNYRNLLKSSYKTDTGKDSGELVYGIKTQFTSLAWQKHVLTATVAFDGTENVSTPFDCHVTGLPYKAEPPTQDKWRKEEGDIKWNSDHVRLGNISTSQPHSIISNNFYIPEDVNVEVATRYYVQGGAVGTTFSLFIGTNELFKTTVEGALFNYKSETVEDKRPSVLSSSNNYVKCNNSYGSGRTHSEVFYVKISYR</sequence>
<dbReference type="EMBL" id="SRYM01000009">
    <property type="protein sequence ID" value="TGY60933.1"/>
    <property type="molecule type" value="Genomic_DNA"/>
</dbReference>
<dbReference type="AlphaFoldDB" id="A0A4S2F0E5"/>
<accession>A0A4S2F0E5</accession>
<evidence type="ECO:0000313" key="1">
    <source>
        <dbReference type="EMBL" id="TGY60933.1"/>
    </source>
</evidence>
<comment type="caution">
    <text evidence="1">The sequence shown here is derived from an EMBL/GenBank/DDBJ whole genome shotgun (WGS) entry which is preliminary data.</text>
</comment>
<proteinExistence type="predicted"/>
<dbReference type="Proteomes" id="UP000310032">
    <property type="component" value="Unassembled WGS sequence"/>
</dbReference>
<evidence type="ECO:0000313" key="2">
    <source>
        <dbReference type="Proteomes" id="UP000310032"/>
    </source>
</evidence>
<protein>
    <submittedName>
        <fullName evidence="1">DUF4493 domain-containing protein</fullName>
    </submittedName>
</protein>
<reference evidence="1 2" key="1">
    <citation type="submission" date="2019-04" db="EMBL/GenBank/DDBJ databases">
        <title>Microbes associate with the intestines of laboratory mice.</title>
        <authorList>
            <person name="Navarre W."/>
            <person name="Wong E."/>
            <person name="Huang K."/>
            <person name="Tropini C."/>
            <person name="Ng K."/>
            <person name="Yu B."/>
        </authorList>
    </citation>
    <scope>NUCLEOTIDE SEQUENCE [LARGE SCALE GENOMIC DNA]</scope>
    <source>
        <strain evidence="1 2">NM39_I3</strain>
    </source>
</reference>
<dbReference type="InterPro" id="IPR027840">
    <property type="entry name" value="DUF4493"/>
</dbReference>
<organism evidence="1 2">
    <name type="scientific">Parabacteroides distasonis</name>
    <dbReference type="NCBI Taxonomy" id="823"/>
    <lineage>
        <taxon>Bacteria</taxon>
        <taxon>Pseudomonadati</taxon>
        <taxon>Bacteroidota</taxon>
        <taxon>Bacteroidia</taxon>
        <taxon>Bacteroidales</taxon>
        <taxon>Tannerellaceae</taxon>
        <taxon>Parabacteroides</taxon>
    </lineage>
</organism>